<keyword evidence="5" id="KW-1185">Reference proteome</keyword>
<protein>
    <submittedName>
        <fullName evidence="4">Porin family protein</fullName>
    </submittedName>
</protein>
<dbReference type="EMBL" id="RRZD01000004">
    <property type="protein sequence ID" value="MBE0399702.1"/>
    <property type="molecule type" value="Genomic_DNA"/>
</dbReference>
<feature type="signal peptide" evidence="2">
    <location>
        <begin position="1"/>
        <end position="26"/>
    </location>
</feature>
<dbReference type="NCBIfam" id="TIGR01414">
    <property type="entry name" value="autotrans_barl"/>
    <property type="match status" value="1"/>
</dbReference>
<evidence type="ECO:0000313" key="5">
    <source>
        <dbReference type="Proteomes" id="UP001645039"/>
    </source>
</evidence>
<dbReference type="Gene3D" id="2.40.160.20">
    <property type="match status" value="1"/>
</dbReference>
<dbReference type="Proteomes" id="UP001645039">
    <property type="component" value="Unassembled WGS sequence"/>
</dbReference>
<dbReference type="InterPro" id="IPR006315">
    <property type="entry name" value="OM_autotransptr_brl_dom"/>
</dbReference>
<evidence type="ECO:0000256" key="1">
    <source>
        <dbReference type="ARBA" id="ARBA00022729"/>
    </source>
</evidence>
<accession>A0ABR9EZQ4</accession>
<feature type="domain" description="Outer membrane protein beta-barrel" evidence="3">
    <location>
        <begin position="13"/>
        <end position="169"/>
    </location>
</feature>
<evidence type="ECO:0000256" key="2">
    <source>
        <dbReference type="SAM" id="SignalP"/>
    </source>
</evidence>
<evidence type="ECO:0000313" key="4">
    <source>
        <dbReference type="EMBL" id="MBE0399702.1"/>
    </source>
</evidence>
<dbReference type="InterPro" id="IPR011250">
    <property type="entry name" value="OMP/PagP_B-barrel"/>
</dbReference>
<dbReference type="SUPFAM" id="SSF56925">
    <property type="entry name" value="OMPA-like"/>
    <property type="match status" value="1"/>
</dbReference>
<comment type="caution">
    <text evidence="4">The sequence shown here is derived from an EMBL/GenBank/DDBJ whole genome shotgun (WGS) entry which is preliminary data.</text>
</comment>
<dbReference type="InterPro" id="IPR027385">
    <property type="entry name" value="Beta-barrel_OMP"/>
</dbReference>
<gene>
    <name evidence="4" type="ORF">EI168_06200</name>
</gene>
<proteinExistence type="predicted"/>
<reference evidence="4 5" key="1">
    <citation type="submission" date="2020-07" db="EMBL/GenBank/DDBJ databases">
        <title>Halophilic bacteria isolated from french cheeses.</title>
        <authorList>
            <person name="Kothe C.I."/>
            <person name="Farah-Kraiem B."/>
            <person name="Renault P."/>
            <person name="Dridi B."/>
        </authorList>
    </citation>
    <scope>NUCLEOTIDE SEQUENCE [LARGE SCALE GENOMIC DNA]</scope>
    <source>
        <strain evidence="4 5">FME1</strain>
    </source>
</reference>
<feature type="chain" id="PRO_5047131036" evidence="2">
    <location>
        <begin position="27"/>
        <end position="169"/>
    </location>
</feature>
<name>A0ABR9EZQ4_9GAMM</name>
<dbReference type="Pfam" id="PF13505">
    <property type="entry name" value="OMP_b-brl"/>
    <property type="match status" value="1"/>
</dbReference>
<dbReference type="RefSeq" id="WP_096281673.1">
    <property type="nucleotide sequence ID" value="NZ_CBCSBM010000014.1"/>
</dbReference>
<sequence>MKMSVLSLASAALLVGAGTFAASAQAQQSFNYPQGYVGGDAMFWSLDPDNGSSRDSVGLRLRGGAQFNDYFALEGHLGTGGSDGGAELDYLAGAYAKGIFPVSPDVRIYGLAGVTDVDFNSDRESGFSYGGGAEFDVAPNLAVGADYMRYLDKSAYTFDAASVGLRYRF</sequence>
<keyword evidence="1 2" id="KW-0732">Signal</keyword>
<evidence type="ECO:0000259" key="3">
    <source>
        <dbReference type="Pfam" id="PF13505"/>
    </source>
</evidence>
<organism evidence="4 5">
    <name type="scientific">Halomonas casei</name>
    <dbReference type="NCBI Taxonomy" id="2742613"/>
    <lineage>
        <taxon>Bacteria</taxon>
        <taxon>Pseudomonadati</taxon>
        <taxon>Pseudomonadota</taxon>
        <taxon>Gammaproteobacteria</taxon>
        <taxon>Oceanospirillales</taxon>
        <taxon>Halomonadaceae</taxon>
        <taxon>Halomonas</taxon>
    </lineage>
</organism>